<dbReference type="Gene3D" id="3.90.70.10">
    <property type="entry name" value="Cysteine proteinases"/>
    <property type="match status" value="1"/>
</dbReference>
<evidence type="ECO:0000256" key="9">
    <source>
        <dbReference type="SAM" id="Phobius"/>
    </source>
</evidence>
<evidence type="ECO:0000256" key="6">
    <source>
        <dbReference type="ARBA" id="ARBA00022989"/>
    </source>
</evidence>
<evidence type="ECO:0000256" key="3">
    <source>
        <dbReference type="ARBA" id="ARBA00022741"/>
    </source>
</evidence>
<evidence type="ECO:0000313" key="14">
    <source>
        <dbReference type="Proteomes" id="UP000648908"/>
    </source>
</evidence>
<dbReference type="PANTHER" id="PTHR43394:SF1">
    <property type="entry name" value="ATP-BINDING CASSETTE SUB-FAMILY B MEMBER 10, MITOCHONDRIAL"/>
    <property type="match status" value="1"/>
</dbReference>
<dbReference type="Pfam" id="PF00005">
    <property type="entry name" value="ABC_tran"/>
    <property type="match status" value="1"/>
</dbReference>
<feature type="domain" description="Peptidase C39" evidence="12">
    <location>
        <begin position="26"/>
        <end position="137"/>
    </location>
</feature>
<dbReference type="PROSITE" id="PS50990">
    <property type="entry name" value="PEPTIDASE_C39"/>
    <property type="match status" value="1"/>
</dbReference>
<keyword evidence="7 9" id="KW-0472">Membrane</keyword>
<dbReference type="InterPro" id="IPR027417">
    <property type="entry name" value="P-loop_NTPase"/>
</dbReference>
<dbReference type="Proteomes" id="UP000648908">
    <property type="component" value="Unassembled WGS sequence"/>
</dbReference>
<dbReference type="GO" id="GO:0015421">
    <property type="term" value="F:ABC-type oligopeptide transporter activity"/>
    <property type="evidence" value="ECO:0007669"/>
    <property type="project" value="TreeGrafter"/>
</dbReference>
<evidence type="ECO:0000259" key="12">
    <source>
        <dbReference type="PROSITE" id="PS50990"/>
    </source>
</evidence>
<evidence type="ECO:0000256" key="1">
    <source>
        <dbReference type="ARBA" id="ARBA00004651"/>
    </source>
</evidence>
<evidence type="ECO:0000313" key="13">
    <source>
        <dbReference type="EMBL" id="MBL4919374.1"/>
    </source>
</evidence>
<comment type="subcellular location">
    <subcellularLocation>
        <location evidence="1">Cell membrane</location>
        <topology evidence="1">Multi-pass membrane protein</topology>
    </subcellularLocation>
</comment>
<keyword evidence="14" id="KW-1185">Reference proteome</keyword>
<dbReference type="GO" id="GO:0006508">
    <property type="term" value="P:proteolysis"/>
    <property type="evidence" value="ECO:0007669"/>
    <property type="project" value="InterPro"/>
</dbReference>
<gene>
    <name evidence="13" type="ORF">JL811_19345</name>
</gene>
<keyword evidence="5" id="KW-0067">ATP-binding</keyword>
<reference evidence="13" key="1">
    <citation type="submission" date="2021-01" db="EMBL/GenBank/DDBJ databases">
        <title>Tabrizicola alba sp. nov. a motile alkaliphilic bacterium isolated from a soda lake.</title>
        <authorList>
            <person name="Szuroczki S."/>
            <person name="Abbaszade G."/>
            <person name="Schumann P."/>
            <person name="Toth E."/>
        </authorList>
    </citation>
    <scope>NUCLEOTIDE SEQUENCE</scope>
    <source>
        <strain evidence="13">DMG-N-6</strain>
    </source>
</reference>
<dbReference type="InterPro" id="IPR036640">
    <property type="entry name" value="ABC1_TM_sf"/>
</dbReference>
<dbReference type="InterPro" id="IPR011527">
    <property type="entry name" value="ABC1_TM_dom"/>
</dbReference>
<keyword evidence="6 9" id="KW-1133">Transmembrane helix</keyword>
<feature type="domain" description="ABC transporter" evidence="10">
    <location>
        <begin position="485"/>
        <end position="719"/>
    </location>
</feature>
<dbReference type="Gene3D" id="1.20.1560.10">
    <property type="entry name" value="ABC transporter type 1, transmembrane domain"/>
    <property type="match status" value="1"/>
</dbReference>
<keyword evidence="3" id="KW-0547">Nucleotide-binding</keyword>
<keyword evidence="4" id="KW-0378">Hydrolase</keyword>
<proteinExistence type="predicted"/>
<evidence type="ECO:0000259" key="11">
    <source>
        <dbReference type="PROSITE" id="PS50929"/>
    </source>
</evidence>
<accession>A0A8K0VBZ1</accession>
<dbReference type="GO" id="GO:0005524">
    <property type="term" value="F:ATP binding"/>
    <property type="evidence" value="ECO:0007669"/>
    <property type="project" value="UniProtKB-KW"/>
</dbReference>
<dbReference type="PANTHER" id="PTHR43394">
    <property type="entry name" value="ATP-DEPENDENT PERMEASE MDL1, MITOCHONDRIAL"/>
    <property type="match status" value="1"/>
</dbReference>
<dbReference type="NCBIfam" id="TIGR03375">
    <property type="entry name" value="type_I_sec_LssB"/>
    <property type="match status" value="1"/>
</dbReference>
<feature type="transmembrane region" description="Helical" evidence="9">
    <location>
        <begin position="172"/>
        <end position="195"/>
    </location>
</feature>
<feature type="region of interest" description="Disordered" evidence="8">
    <location>
        <begin position="1"/>
        <end position="20"/>
    </location>
</feature>
<dbReference type="Pfam" id="PF00664">
    <property type="entry name" value="ABC_membrane"/>
    <property type="match status" value="1"/>
</dbReference>
<evidence type="ECO:0000256" key="2">
    <source>
        <dbReference type="ARBA" id="ARBA00022692"/>
    </source>
</evidence>
<dbReference type="SMART" id="SM00382">
    <property type="entry name" value="AAA"/>
    <property type="match status" value="1"/>
</dbReference>
<feature type="domain" description="ABC transmembrane type-1" evidence="11">
    <location>
        <begin position="172"/>
        <end position="451"/>
    </location>
</feature>
<feature type="transmembrane region" description="Helical" evidence="9">
    <location>
        <begin position="279"/>
        <end position="303"/>
    </location>
</feature>
<dbReference type="AlphaFoldDB" id="A0A8K0VBZ1"/>
<dbReference type="InterPro" id="IPR005074">
    <property type="entry name" value="Peptidase_C39"/>
</dbReference>
<evidence type="ECO:0000256" key="4">
    <source>
        <dbReference type="ARBA" id="ARBA00022801"/>
    </source>
</evidence>
<dbReference type="InterPro" id="IPR003439">
    <property type="entry name" value="ABC_transporter-like_ATP-bd"/>
</dbReference>
<keyword evidence="2 9" id="KW-0812">Transmembrane</keyword>
<comment type="caution">
    <text evidence="13">The sequence shown here is derived from an EMBL/GenBank/DDBJ whole genome shotgun (WGS) entry which is preliminary data.</text>
</comment>
<name>A0A8K0VBZ1_9RHOB</name>
<dbReference type="InterPro" id="IPR039421">
    <property type="entry name" value="Type_1_exporter"/>
</dbReference>
<dbReference type="Gene3D" id="3.40.50.300">
    <property type="entry name" value="P-loop containing nucleotide triphosphate hydrolases"/>
    <property type="match status" value="1"/>
</dbReference>
<protein>
    <submittedName>
        <fullName evidence="13">Type I secretion system permease/ATPase</fullName>
    </submittedName>
</protein>
<evidence type="ECO:0000256" key="7">
    <source>
        <dbReference type="ARBA" id="ARBA00023136"/>
    </source>
</evidence>
<dbReference type="EMBL" id="JAESVN010000020">
    <property type="protein sequence ID" value="MBL4919374.1"/>
    <property type="molecule type" value="Genomic_DNA"/>
</dbReference>
<sequence>MISDRQAAPPAGDHPAASSQRMAHWQAAVMQVAAHYRIALSPEQLRLELAWAGDGDALRRLARRAGLAIEAITPAKGRIATLNLPLVAEFDDGSVAVIESVGADGRFSVSLAGEAGLAMPLHRPEIEAALRHLYALRPLSAAPDRRIDDYIAPWRPDWLRQIALADMAPYRAVLIASFVTNVLALAGTIFSMQVYDRVVPGQSMPTLQVLFLGVMLATLFGYIMKIARGRITDVAGRAADLRISDRVFGHALRIRNTARPRSTGTFISQIRELEQVREMLTSTTVAAIADLPFFGLFLLLFWYIAGPLVWIPLVAMVLLILPGLLAQKKLRRLAEAGTRESSLRSAMLVEAVQGMDDIKSLQAETRFQNLWNHYNETTATSSMELRDLVNRLTSWAQTVQGGVFALVIFFGAPMVMTGDMSTGVLVAASMLSSRMLAPLASVTQILNRWQQASVAREALDRLLALPADTPDDERRIHRPVIEGRFRLEDAIFSHDGKTPVLRVGRLDIAPGERIAVLGRNGAGKSTLLSALAGLLEPMGGEIRVDGVTMGLVDPADLRRDICLMGQGARLFHGTLRENLTLGAPRATDAEILATLETLQQGDFLRRLPEGLDHPVQEGGLGLSGGQRQGLLLARLLLRGPRVLLLDEPTAALDEVSEAAVIDMLAALPADITVIVATHRPAVLRMAGRVLVVSGGSVAMDGPKDRIMAQLRGGKPVRAAT</sequence>
<dbReference type="InterPro" id="IPR003593">
    <property type="entry name" value="AAA+_ATPase"/>
</dbReference>
<dbReference type="SUPFAM" id="SSF52540">
    <property type="entry name" value="P-loop containing nucleoside triphosphate hydrolases"/>
    <property type="match status" value="1"/>
</dbReference>
<evidence type="ECO:0000256" key="5">
    <source>
        <dbReference type="ARBA" id="ARBA00022840"/>
    </source>
</evidence>
<feature type="transmembrane region" description="Helical" evidence="9">
    <location>
        <begin position="207"/>
        <end position="224"/>
    </location>
</feature>
<dbReference type="InterPro" id="IPR017750">
    <property type="entry name" value="ATPase_T1SS"/>
</dbReference>
<evidence type="ECO:0000259" key="10">
    <source>
        <dbReference type="PROSITE" id="PS50893"/>
    </source>
</evidence>
<dbReference type="GO" id="GO:0016887">
    <property type="term" value="F:ATP hydrolysis activity"/>
    <property type="evidence" value="ECO:0007669"/>
    <property type="project" value="InterPro"/>
</dbReference>
<dbReference type="CDD" id="cd18587">
    <property type="entry name" value="ABC_6TM_LapB_like"/>
    <property type="match status" value="1"/>
</dbReference>
<evidence type="ECO:0000256" key="8">
    <source>
        <dbReference type="SAM" id="MobiDB-lite"/>
    </source>
</evidence>
<dbReference type="PROSITE" id="PS50929">
    <property type="entry name" value="ABC_TM1F"/>
    <property type="match status" value="1"/>
</dbReference>
<dbReference type="PROSITE" id="PS50893">
    <property type="entry name" value="ABC_TRANSPORTER_2"/>
    <property type="match status" value="1"/>
</dbReference>
<dbReference type="SUPFAM" id="SSF90123">
    <property type="entry name" value="ABC transporter transmembrane region"/>
    <property type="match status" value="1"/>
</dbReference>
<dbReference type="GO" id="GO:0005886">
    <property type="term" value="C:plasma membrane"/>
    <property type="evidence" value="ECO:0007669"/>
    <property type="project" value="UniProtKB-SubCell"/>
</dbReference>
<organism evidence="13 14">
    <name type="scientific">Szabonella alba</name>
    <dbReference type="NCBI Taxonomy" id="2804194"/>
    <lineage>
        <taxon>Bacteria</taxon>
        <taxon>Pseudomonadati</taxon>
        <taxon>Pseudomonadota</taxon>
        <taxon>Alphaproteobacteria</taxon>
        <taxon>Rhodobacterales</taxon>
        <taxon>Paracoccaceae</taxon>
        <taxon>Szabonella</taxon>
    </lineage>
</organism>
<dbReference type="GO" id="GO:0008233">
    <property type="term" value="F:peptidase activity"/>
    <property type="evidence" value="ECO:0007669"/>
    <property type="project" value="InterPro"/>
</dbReference>
<feature type="transmembrane region" description="Helical" evidence="9">
    <location>
        <begin position="309"/>
        <end position="326"/>
    </location>
</feature>